<dbReference type="STRING" id="388467.A19Y_0782"/>
<feature type="transmembrane region" description="Helical" evidence="1">
    <location>
        <begin position="63"/>
        <end position="81"/>
    </location>
</feature>
<keyword evidence="1" id="KW-1133">Transmembrane helix</keyword>
<organism evidence="2 3">
    <name type="scientific">Planktothrix agardhii (strain NIVA-CYA 126/8)</name>
    <dbReference type="NCBI Taxonomy" id="388467"/>
    <lineage>
        <taxon>Bacteria</taxon>
        <taxon>Bacillati</taxon>
        <taxon>Cyanobacteriota</taxon>
        <taxon>Cyanophyceae</taxon>
        <taxon>Oscillatoriophycideae</taxon>
        <taxon>Oscillatoriales</taxon>
        <taxon>Microcoleaceae</taxon>
        <taxon>Planktothrix</taxon>
    </lineage>
</organism>
<keyword evidence="3" id="KW-1185">Reference proteome</keyword>
<sequence length="1203" mass="134709">METAFNQFWHLVSGAFALNPEVFDQINTLPDGLTVALIIVLIAGLSQAIGQCIVLFANKVTPIRFFLSLGISAIVFALSYGLWAGSIWIASNLFFDISLSFDLIFKTLGLSYAPQMLGFLIALPYMGIAIGVLLSIWSLLAQFVGLESVAGFEDWSVFICTLIGWVVLQIVQRTIGRPILAFSRWLSNSVAGTSLITDPKKLEEMVMYDGNEPQILTVGKEIWLEAEQQEDIPKQKTSSTVKFVALALLGLLLVFILYPNSNNPLTIGFSLLNHSFRLGLKLVNFSLIALLISIVLTPLESLTWWAGWYGVKPLENTGTLVKNHNIDTPVNHYVMYLDGINQGSYQYLPEVERFLDALAIATPDNVAIVKGIMPYSVTNKPLTENRLLSFLWRMIDSMVVQNPSNPIGFIINARNVVSVAVSADPRYGPIQNQGLAQVLYNSLLSYGYPVGSEIPVTLVGYSGGGQMSMGAVTFLKRTIKAPITVISIAGVISGNTGTMVTEHLYHLVGDKDSVEKVGAIIFPGRWPFSLLSNWNFAKRRGKISFISLGPVGHNMMGGPMGDHQLPNGKTHLQQTVDIVTGILLENWEITGLDPDIFKKSSNYELYKKAPFNQAAYYPVKQTLNPELYQPVGNWIGRLILPKLSEREQVQGVLFEIYHADSSHQHRVGQIVNLRWDLQVSSVKERVKLVTQDVNFIDQVKVSQSQGNIHPERINSWSQVDPLESMAGARPQDDVIVVLKDPVVLKDTGLERSSLYIQNDPIEITGRFYALVRFIENLGNDFFLVRHYSPASQQFNGPEERVYLPSVIANRDGALSSINQDLEQSPVNASGWYIFGQKNIDGQFVVQAIAPYQLFSLTPDLVISGQQKTLDYINWEYWKNQVTPQGQVKTIFLNPNQNNSTDSIVPESIWKEGDRALLMHVYGGIGGPNGDNTPFGIYFGHFAYGIATVVRDRLTQELRFNIEYRQIYTHNCDGIISGSLDWTRYSGDRQFGWLGSRPFTDILIKFDPLTQDYDFDSFKFSPLDIVINELDIMTARYRVGDGTGTTFVSAINSCSQDSSQALYLSLRRMLAQFELNPLLMKWLRENPHHEQTERFLQLATLVASLESILTAGGKARKDWRYGSPTLGRFTEETPLKTLSQLGSSWRSLLPRLINDKIAMIFLQLGAYLWILRTHQVGGHDPTLKTLIPTDFWFGIPKLKNFEYD</sequence>
<evidence type="ECO:0000313" key="2">
    <source>
        <dbReference type="EMBL" id="KEI65942.1"/>
    </source>
</evidence>
<evidence type="ECO:0008006" key="4">
    <source>
        <dbReference type="Google" id="ProtNLM"/>
    </source>
</evidence>
<dbReference type="PATRIC" id="fig|388467.6.peg.724"/>
<name>A0A073CDF5_PLAA1</name>
<dbReference type="RefSeq" id="WP_042152190.1">
    <property type="nucleotide sequence ID" value="NZ_CM002803.1"/>
</dbReference>
<feature type="transmembrane region" description="Helical" evidence="1">
    <location>
        <begin position="155"/>
        <end position="175"/>
    </location>
</feature>
<dbReference type="eggNOG" id="COG4449">
    <property type="taxonomic scope" value="Bacteria"/>
</dbReference>
<protein>
    <recommendedName>
        <fullName evidence="4">Peptidase</fullName>
    </recommendedName>
</protein>
<evidence type="ECO:0000313" key="3">
    <source>
        <dbReference type="Proteomes" id="UP000027395"/>
    </source>
</evidence>
<dbReference type="HOGENOM" id="CLU_007754_0_0_3"/>
<gene>
    <name evidence="2" type="ORF">A19Y_0782</name>
</gene>
<reference evidence="2 3" key="1">
    <citation type="journal article" date="2014" name="Appl. Environ. Microbiol.">
        <title>Elucidation of insertion elements encoded on plasmids and in vitro construction of shuttle vectors from the toxic cyanobacterium Planktothrix.</title>
        <authorList>
            <person name="Christiansen G."/>
            <person name="Goesmann A."/>
            <person name="Kurmayer R."/>
        </authorList>
    </citation>
    <scope>NUCLEOTIDE SEQUENCE [LARGE SCALE GENOMIC DNA]</scope>
    <source>
        <strain evidence="2 3">NIVA-CYA 126/8</strain>
    </source>
</reference>
<feature type="transmembrane region" description="Helical" evidence="1">
    <location>
        <begin position="278"/>
        <end position="299"/>
    </location>
</feature>
<evidence type="ECO:0000256" key="1">
    <source>
        <dbReference type="SAM" id="Phobius"/>
    </source>
</evidence>
<dbReference type="AlphaFoldDB" id="A0A073CDF5"/>
<dbReference type="Proteomes" id="UP000027395">
    <property type="component" value="Chromosome"/>
</dbReference>
<feature type="transmembrane region" description="Helical" evidence="1">
    <location>
        <begin position="240"/>
        <end position="258"/>
    </location>
</feature>
<accession>A0A073CDF5</accession>
<keyword evidence="1" id="KW-0812">Transmembrane</keyword>
<feature type="transmembrane region" description="Helical" evidence="1">
    <location>
        <begin position="117"/>
        <end position="143"/>
    </location>
</feature>
<dbReference type="EMBL" id="CM002803">
    <property type="protein sequence ID" value="KEI65942.1"/>
    <property type="molecule type" value="Genomic_DNA"/>
</dbReference>
<feature type="transmembrane region" description="Helical" evidence="1">
    <location>
        <begin position="33"/>
        <end position="56"/>
    </location>
</feature>
<keyword evidence="1" id="KW-0472">Membrane</keyword>
<proteinExistence type="predicted"/>